<dbReference type="EMBL" id="BSDY01000001">
    <property type="protein sequence ID" value="GLI54689.1"/>
    <property type="molecule type" value="Genomic_DNA"/>
</dbReference>
<keyword evidence="3" id="KW-1185">Reference proteome</keyword>
<comment type="caution">
    <text evidence="2">The sequence shown here is derived from an EMBL/GenBank/DDBJ whole genome shotgun (WGS) entry which is preliminary data.</text>
</comment>
<accession>A0A9W6GIU9</accession>
<feature type="domain" description="HTH marR-type" evidence="1">
    <location>
        <begin position="24"/>
        <end position="77"/>
    </location>
</feature>
<evidence type="ECO:0000313" key="3">
    <source>
        <dbReference type="Proteomes" id="UP001144471"/>
    </source>
</evidence>
<dbReference type="RefSeq" id="WP_281832568.1">
    <property type="nucleotide sequence ID" value="NZ_BSDY01000001.1"/>
</dbReference>
<protein>
    <recommendedName>
        <fullName evidence="1">HTH marR-type domain-containing protein</fullName>
    </recommendedName>
</protein>
<gene>
    <name evidence="2" type="ORF">PM10SUCC1_02040</name>
</gene>
<dbReference type="Pfam" id="PF12802">
    <property type="entry name" value="MarR_2"/>
    <property type="match status" value="1"/>
</dbReference>
<proteinExistence type="predicted"/>
<reference evidence="2" key="1">
    <citation type="submission" date="2022-12" db="EMBL/GenBank/DDBJ databases">
        <title>Reference genome sequencing for broad-spectrum identification of bacterial and archaeal isolates by mass spectrometry.</title>
        <authorList>
            <person name="Sekiguchi Y."/>
            <person name="Tourlousse D.M."/>
        </authorList>
    </citation>
    <scope>NUCLEOTIDE SEQUENCE</scope>
    <source>
        <strain evidence="2">10succ1</strain>
    </source>
</reference>
<dbReference type="Gene3D" id="1.10.10.10">
    <property type="entry name" value="Winged helix-like DNA-binding domain superfamily/Winged helix DNA-binding domain"/>
    <property type="match status" value="1"/>
</dbReference>
<dbReference type="AlphaFoldDB" id="A0A9W6GIU9"/>
<dbReference type="InterPro" id="IPR036388">
    <property type="entry name" value="WH-like_DNA-bd_sf"/>
</dbReference>
<evidence type="ECO:0000259" key="1">
    <source>
        <dbReference type="Pfam" id="PF12802"/>
    </source>
</evidence>
<dbReference type="InterPro" id="IPR036390">
    <property type="entry name" value="WH_DNA-bd_sf"/>
</dbReference>
<name>A0A9W6GIU9_9FUSO</name>
<dbReference type="SUPFAM" id="SSF46785">
    <property type="entry name" value="Winged helix' DNA-binding domain"/>
    <property type="match status" value="1"/>
</dbReference>
<dbReference type="GO" id="GO:0003700">
    <property type="term" value="F:DNA-binding transcription factor activity"/>
    <property type="evidence" value="ECO:0007669"/>
    <property type="project" value="InterPro"/>
</dbReference>
<organism evidence="2 3">
    <name type="scientific">Propionigenium maris DSM 9537</name>
    <dbReference type="NCBI Taxonomy" id="1123000"/>
    <lineage>
        <taxon>Bacteria</taxon>
        <taxon>Fusobacteriati</taxon>
        <taxon>Fusobacteriota</taxon>
        <taxon>Fusobacteriia</taxon>
        <taxon>Fusobacteriales</taxon>
        <taxon>Fusobacteriaceae</taxon>
        <taxon>Propionigenium</taxon>
    </lineage>
</organism>
<evidence type="ECO:0000313" key="2">
    <source>
        <dbReference type="EMBL" id="GLI54689.1"/>
    </source>
</evidence>
<sequence>MKALMATHRLMISIKELCKVGEVDMTYNEFIILLALYDKKHYVGTIHQETLFDKGLIVRTLNSMIEKGLATKSKEDRGNKYLLTEVGRESVSQLYLDRDHLRETVFEEDELKRFEEVKELLVELDRRMRKHLFNDE</sequence>
<dbReference type="Proteomes" id="UP001144471">
    <property type="component" value="Unassembled WGS sequence"/>
</dbReference>
<dbReference type="InterPro" id="IPR000835">
    <property type="entry name" value="HTH_MarR-typ"/>
</dbReference>